<dbReference type="AlphaFoldDB" id="A0A507CTX9"/>
<accession>A0A507CTX9</accession>
<protein>
    <recommendedName>
        <fullName evidence="10">Cohesin loading factor</fullName>
    </recommendedName>
</protein>
<keyword evidence="6" id="KW-0539">Nucleus</keyword>
<evidence type="ECO:0000256" key="2">
    <source>
        <dbReference type="ARBA" id="ARBA00008585"/>
    </source>
</evidence>
<dbReference type="InterPro" id="IPR019440">
    <property type="entry name" value="MAU2"/>
</dbReference>
<dbReference type="GO" id="GO:0007064">
    <property type="term" value="P:mitotic sister chromatid cohesion"/>
    <property type="evidence" value="ECO:0007669"/>
    <property type="project" value="InterPro"/>
</dbReference>
<keyword evidence="3" id="KW-0132">Cell division</keyword>
<name>A0A507CTX9_9FUNG</name>
<evidence type="ECO:0000256" key="1">
    <source>
        <dbReference type="ARBA" id="ARBA00004123"/>
    </source>
</evidence>
<dbReference type="EMBL" id="QEAM01000262">
    <property type="protein sequence ID" value="TPX42613.1"/>
    <property type="molecule type" value="Genomic_DNA"/>
</dbReference>
<dbReference type="GO" id="GO:0007059">
    <property type="term" value="P:chromosome segregation"/>
    <property type="evidence" value="ECO:0007669"/>
    <property type="project" value="UniProtKB-KW"/>
</dbReference>
<reference evidence="8 9" key="1">
    <citation type="journal article" date="2019" name="Sci. Rep.">
        <title>Comparative genomics of chytrid fungi reveal insights into the obligate biotrophic and pathogenic lifestyle of Synchytrium endobioticum.</title>
        <authorList>
            <person name="van de Vossenberg B.T.L.H."/>
            <person name="Warris S."/>
            <person name="Nguyen H.D.T."/>
            <person name="van Gent-Pelzer M.P.E."/>
            <person name="Joly D.L."/>
            <person name="van de Geest H.C."/>
            <person name="Bonants P.J.M."/>
            <person name="Smith D.S."/>
            <person name="Levesque C.A."/>
            <person name="van der Lee T.A.J."/>
        </authorList>
    </citation>
    <scope>NUCLEOTIDE SEQUENCE [LARGE SCALE GENOMIC DNA]</scope>
    <source>
        <strain evidence="8 9">LEV6574</strain>
    </source>
</reference>
<keyword evidence="7" id="KW-0131">Cell cycle</keyword>
<dbReference type="VEuPathDB" id="FungiDB:SeMB42_g01660"/>
<organism evidence="8 9">
    <name type="scientific">Synchytrium endobioticum</name>
    <dbReference type="NCBI Taxonomy" id="286115"/>
    <lineage>
        <taxon>Eukaryota</taxon>
        <taxon>Fungi</taxon>
        <taxon>Fungi incertae sedis</taxon>
        <taxon>Chytridiomycota</taxon>
        <taxon>Chytridiomycota incertae sedis</taxon>
        <taxon>Chytridiomycetes</taxon>
        <taxon>Synchytriales</taxon>
        <taxon>Synchytriaceae</taxon>
        <taxon>Synchytrium</taxon>
    </lineage>
</organism>
<dbReference type="Pfam" id="PF10345">
    <property type="entry name" value="Cohesin_load"/>
    <property type="match status" value="1"/>
</dbReference>
<dbReference type="GO" id="GO:0051301">
    <property type="term" value="P:cell division"/>
    <property type="evidence" value="ECO:0007669"/>
    <property type="project" value="UniProtKB-KW"/>
</dbReference>
<evidence type="ECO:0000256" key="4">
    <source>
        <dbReference type="ARBA" id="ARBA00022776"/>
    </source>
</evidence>
<evidence type="ECO:0008006" key="10">
    <source>
        <dbReference type="Google" id="ProtNLM"/>
    </source>
</evidence>
<gene>
    <name evidence="8" type="ORF">SeLEV6574_g05510</name>
</gene>
<evidence type="ECO:0000313" key="9">
    <source>
        <dbReference type="Proteomes" id="UP000320475"/>
    </source>
</evidence>
<evidence type="ECO:0000256" key="7">
    <source>
        <dbReference type="ARBA" id="ARBA00023306"/>
    </source>
</evidence>
<evidence type="ECO:0000256" key="6">
    <source>
        <dbReference type="ARBA" id="ARBA00023242"/>
    </source>
</evidence>
<dbReference type="GO" id="GO:0005634">
    <property type="term" value="C:nucleus"/>
    <property type="evidence" value="ECO:0007669"/>
    <property type="project" value="UniProtKB-SubCell"/>
</dbReference>
<keyword evidence="4" id="KW-0498">Mitosis</keyword>
<comment type="similarity">
    <text evidence="2">Belongs to the SCC4/mau-2 family.</text>
</comment>
<comment type="subcellular location">
    <subcellularLocation>
        <location evidence="1">Nucleus</location>
    </subcellularLocation>
</comment>
<proteinExistence type="inferred from homology"/>
<keyword evidence="5" id="KW-0159">Chromosome partition</keyword>
<dbReference type="OrthoDB" id="5565328at2759"/>
<evidence type="ECO:0000256" key="5">
    <source>
        <dbReference type="ARBA" id="ARBA00022829"/>
    </source>
</evidence>
<evidence type="ECO:0000256" key="3">
    <source>
        <dbReference type="ARBA" id="ARBA00022618"/>
    </source>
</evidence>
<dbReference type="Proteomes" id="UP000320475">
    <property type="component" value="Unassembled WGS sequence"/>
</dbReference>
<comment type="caution">
    <text evidence="8">The sequence shown here is derived from an EMBL/GenBank/DDBJ whole genome shotgun (WGS) entry which is preliminary data.</text>
</comment>
<sequence length="697" mass="77420">MILASAPRWAARLYWLNAPSRDSTPVASLVDMLEDVDADADAPLHSPTIAEIALQYPSYMIWFAKFQHIANNDIAEAIKSKDAALVQQHVNMAIACLECVLNATPLITQSDDSPASTLPPRYEIMARYHLASVLITYTDLLELADTHLQKGLVMLSQSGNMIQDSVDLMYCFKNLQIAIFERRNVLKAAKKMLKDMSNDASTLQRMDLWYLSQIKGAQVAISTNDIKQSRTILSSGAAEAAKRGDVDMQAIFEIILLRYDFMMVSSHKPNTIKESLSRLRQLLYPSNANLQQELIPSLLKPEVWYTGCIMDVLCELQCGQPSSAMAKISNILKKVDETNVLMQAVPDTGFVTIHVRTTNTGNDTIPLKFQILPRYCMNIFLCLVAGVCRKCSECDKSHRYLIEGLKIIDRVTNIPDDTDIQVGLWCQEWMREIKIHFLRYAAECCIVQGTYGQAAKHLTALTQHLSCRPTQTTSQQAVLNVCWGMLHTAIGDVAKASVYLVAAMQLAKEDVELEHAVGVLAKASLVLLWSDKNVAKEKQLIASDFRQELTARATTAEASPYEKLISSLVQSIYYTDPERMGLQKAKVFLLEIIQQTDAMSMHALNAMALCFLGNLFTSTEPEQAEKIMSKSLKVFSKKVKGVNATTSVIASTLSDLHAARGDRDLAEKHKALAAQHKEASDNAVQEARKVLPVDLSA</sequence>
<evidence type="ECO:0000313" key="8">
    <source>
        <dbReference type="EMBL" id="TPX42613.1"/>
    </source>
</evidence>
<dbReference type="PANTHER" id="PTHR21394">
    <property type="entry name" value="MAU2 CHROMATID COHESION FACTOR HOMOLOG"/>
    <property type="match status" value="1"/>
</dbReference>